<feature type="non-terminal residue" evidence="1">
    <location>
        <position position="71"/>
    </location>
</feature>
<evidence type="ECO:0000313" key="1">
    <source>
        <dbReference type="EMBL" id="CAG8764550.1"/>
    </source>
</evidence>
<dbReference type="EMBL" id="CAJVPT010060950">
    <property type="protein sequence ID" value="CAG8764550.1"/>
    <property type="molecule type" value="Genomic_DNA"/>
</dbReference>
<evidence type="ECO:0000313" key="2">
    <source>
        <dbReference type="Proteomes" id="UP000789525"/>
    </source>
</evidence>
<accession>A0ACA9QS84</accession>
<sequence length="71" mass="8261">YKFNLKTNLLLAWKDDPFERPSDVEVHTKLKELYERYVSLDASPKILGKKTSSDITTLYLNPPIKSKIPDH</sequence>
<dbReference type="Proteomes" id="UP000789525">
    <property type="component" value="Unassembled WGS sequence"/>
</dbReference>
<name>A0ACA9QS84_9GLOM</name>
<organism evidence="1 2">
    <name type="scientific">Acaulospora colombiana</name>
    <dbReference type="NCBI Taxonomy" id="27376"/>
    <lineage>
        <taxon>Eukaryota</taxon>
        <taxon>Fungi</taxon>
        <taxon>Fungi incertae sedis</taxon>
        <taxon>Mucoromycota</taxon>
        <taxon>Glomeromycotina</taxon>
        <taxon>Glomeromycetes</taxon>
        <taxon>Diversisporales</taxon>
        <taxon>Acaulosporaceae</taxon>
        <taxon>Acaulospora</taxon>
    </lineage>
</organism>
<feature type="non-terminal residue" evidence="1">
    <location>
        <position position="1"/>
    </location>
</feature>
<comment type="caution">
    <text evidence="1">The sequence shown here is derived from an EMBL/GenBank/DDBJ whole genome shotgun (WGS) entry which is preliminary data.</text>
</comment>
<keyword evidence="2" id="KW-1185">Reference proteome</keyword>
<protein>
    <submittedName>
        <fullName evidence="1">16079_t:CDS:1</fullName>
    </submittedName>
</protein>
<proteinExistence type="predicted"/>
<gene>
    <name evidence="1" type="ORF">ACOLOM_LOCUS13381</name>
</gene>
<reference evidence="1" key="1">
    <citation type="submission" date="2021-06" db="EMBL/GenBank/DDBJ databases">
        <authorList>
            <person name="Kallberg Y."/>
            <person name="Tangrot J."/>
            <person name="Rosling A."/>
        </authorList>
    </citation>
    <scope>NUCLEOTIDE SEQUENCE</scope>
    <source>
        <strain evidence="1">CL356</strain>
    </source>
</reference>